<dbReference type="Pfam" id="PF07589">
    <property type="entry name" value="PEP-CTERM"/>
    <property type="match status" value="1"/>
</dbReference>
<dbReference type="AlphaFoldDB" id="A0A7W7AYN7"/>
<evidence type="ECO:0000313" key="2">
    <source>
        <dbReference type="EMBL" id="MBB4630674.1"/>
    </source>
</evidence>
<dbReference type="InterPro" id="IPR024038">
    <property type="entry name" value="MYXO-CTERM"/>
</dbReference>
<sequence>MIDVPEPGALGLLGLGLALTALSRRRRKA</sequence>
<dbReference type="EMBL" id="JACHNZ010000001">
    <property type="protein sequence ID" value="MBB4630674.1"/>
    <property type="molecule type" value="Genomic_DNA"/>
</dbReference>
<organism evidence="2 3">
    <name type="scientific">Sphingosinicella soli</name>
    <dbReference type="NCBI Taxonomy" id="333708"/>
    <lineage>
        <taxon>Bacteria</taxon>
        <taxon>Pseudomonadati</taxon>
        <taxon>Pseudomonadota</taxon>
        <taxon>Alphaproteobacteria</taxon>
        <taxon>Sphingomonadales</taxon>
        <taxon>Sphingosinicellaceae</taxon>
        <taxon>Sphingosinicella</taxon>
    </lineage>
</organism>
<evidence type="ECO:0000259" key="1">
    <source>
        <dbReference type="Pfam" id="PF07589"/>
    </source>
</evidence>
<comment type="caution">
    <text evidence="2">The sequence shown here is derived from an EMBL/GenBank/DDBJ whole genome shotgun (WGS) entry which is preliminary data.</text>
</comment>
<dbReference type="NCBIfam" id="TIGR03901">
    <property type="entry name" value="MYXO-CTERM"/>
    <property type="match status" value="1"/>
</dbReference>
<evidence type="ECO:0000313" key="3">
    <source>
        <dbReference type="Proteomes" id="UP000566324"/>
    </source>
</evidence>
<proteinExistence type="predicted"/>
<protein>
    <recommendedName>
        <fullName evidence="1">Ice-binding protein C-terminal domain-containing protein</fullName>
    </recommendedName>
</protein>
<dbReference type="Proteomes" id="UP000566324">
    <property type="component" value="Unassembled WGS sequence"/>
</dbReference>
<feature type="domain" description="Ice-binding protein C-terminal" evidence="1">
    <location>
        <begin position="3"/>
        <end position="26"/>
    </location>
</feature>
<dbReference type="NCBIfam" id="TIGR03382">
    <property type="entry name" value="GC_trans_RRR"/>
    <property type="match status" value="1"/>
</dbReference>
<keyword evidence="3" id="KW-1185">Reference proteome</keyword>
<dbReference type="NCBIfam" id="TIGR01167">
    <property type="entry name" value="LPXTG_anchor"/>
    <property type="match status" value="1"/>
</dbReference>
<dbReference type="InterPro" id="IPR013424">
    <property type="entry name" value="Ice-binding_C"/>
</dbReference>
<accession>A0A7W7AYN7</accession>
<dbReference type="NCBIfam" id="TIGR02595">
    <property type="entry name" value="PEP_CTERM"/>
    <property type="match status" value="1"/>
</dbReference>
<dbReference type="InterPro" id="IPR017756">
    <property type="entry name" value="TM_Gly-Cys-Arg_CS"/>
</dbReference>
<name>A0A7W7AYN7_9SPHN</name>
<dbReference type="RefSeq" id="WP_341534101.1">
    <property type="nucleotide sequence ID" value="NZ_JACHNZ010000001.1"/>
</dbReference>
<gene>
    <name evidence="2" type="ORF">GGQ98_000275</name>
</gene>
<reference evidence="2 3" key="1">
    <citation type="submission" date="2020-08" db="EMBL/GenBank/DDBJ databases">
        <title>Genomic Encyclopedia of Type Strains, Phase IV (KMG-IV): sequencing the most valuable type-strain genomes for metagenomic binning, comparative biology and taxonomic classification.</title>
        <authorList>
            <person name="Goeker M."/>
        </authorList>
    </citation>
    <scope>NUCLEOTIDE SEQUENCE [LARGE SCALE GENOMIC DNA]</scope>
    <source>
        <strain evidence="2 3">DSM 17328</strain>
    </source>
</reference>